<dbReference type="PANTHER" id="PTHR33937">
    <property type="entry name" value="IRON-MOLYBDENUM PROTEIN-RELATED-RELATED"/>
    <property type="match status" value="1"/>
</dbReference>
<dbReference type="Pfam" id="PF02579">
    <property type="entry name" value="Nitro_FeMo-Co"/>
    <property type="match status" value="1"/>
</dbReference>
<dbReference type="OrthoDB" id="280278at2"/>
<dbReference type="Gene3D" id="3.30.420.130">
    <property type="entry name" value="Dinitrogenase iron-molybdenum cofactor biosynthesis domain"/>
    <property type="match status" value="1"/>
</dbReference>
<proteinExistence type="predicted"/>
<dbReference type="AlphaFoldDB" id="A0A151B571"/>
<organism evidence="2 3">
    <name type="scientific">Clostridium tepidiprofundi DSM 19306</name>
    <dbReference type="NCBI Taxonomy" id="1121338"/>
    <lineage>
        <taxon>Bacteria</taxon>
        <taxon>Bacillati</taxon>
        <taxon>Bacillota</taxon>
        <taxon>Clostridia</taxon>
        <taxon>Eubacteriales</taxon>
        <taxon>Clostridiaceae</taxon>
        <taxon>Clostridium</taxon>
    </lineage>
</organism>
<dbReference type="EMBL" id="LTBA01000008">
    <property type="protein sequence ID" value="KYH34950.1"/>
    <property type="molecule type" value="Genomic_DNA"/>
</dbReference>
<dbReference type="Proteomes" id="UP000075531">
    <property type="component" value="Unassembled WGS sequence"/>
</dbReference>
<dbReference type="InterPro" id="IPR051840">
    <property type="entry name" value="NifX/NifY_domain"/>
</dbReference>
<reference evidence="2 3" key="1">
    <citation type="submission" date="2016-02" db="EMBL/GenBank/DDBJ databases">
        <title>Genome sequence of Clostridium tepidiprofundi DSM 19306.</title>
        <authorList>
            <person name="Poehlein A."/>
            <person name="Daniel R."/>
        </authorList>
    </citation>
    <scope>NUCLEOTIDE SEQUENCE [LARGE SCALE GENOMIC DNA]</scope>
    <source>
        <strain evidence="2 3">DSM 19306</strain>
    </source>
</reference>
<dbReference type="InterPro" id="IPR003731">
    <property type="entry name" value="Di-Nase_FeMo-co_biosynth"/>
</dbReference>
<evidence type="ECO:0000259" key="1">
    <source>
        <dbReference type="Pfam" id="PF02579"/>
    </source>
</evidence>
<comment type="caution">
    <text evidence="2">The sequence shown here is derived from an EMBL/GenBank/DDBJ whole genome shotgun (WGS) entry which is preliminary data.</text>
</comment>
<sequence length="130" mass="15027">MELLVACATDDGKNFVDRHFGDANYYNIYKISEEGFEYVKKVENTSEEEKVHADPKKAKGISGFLKKEDVKILLSKQFGANINRMKKKFVPVVVNTDMIEEGLTKLIHNLDLIIDEWNKGEERKHIVLRK</sequence>
<dbReference type="PANTHER" id="PTHR33937:SF5">
    <property type="entry name" value="IRON-MOLYBDENUM COFACTOR-BINDING PROTEIN"/>
    <property type="match status" value="1"/>
</dbReference>
<feature type="domain" description="Dinitrogenase iron-molybdenum cofactor biosynthesis" evidence="1">
    <location>
        <begin position="14"/>
        <end position="107"/>
    </location>
</feature>
<evidence type="ECO:0000313" key="3">
    <source>
        <dbReference type="Proteomes" id="UP000075531"/>
    </source>
</evidence>
<dbReference type="PATRIC" id="fig|1121338.3.peg.1151"/>
<accession>A0A151B571</accession>
<keyword evidence="3" id="KW-1185">Reference proteome</keyword>
<protein>
    <submittedName>
        <fullName evidence="2">Dinitrogenase iron-molybdenum cofactor</fullName>
    </submittedName>
</protein>
<dbReference type="RefSeq" id="WP_066823764.1">
    <property type="nucleotide sequence ID" value="NZ_LTBA01000008.1"/>
</dbReference>
<dbReference type="SUPFAM" id="SSF53146">
    <property type="entry name" value="Nitrogenase accessory factor-like"/>
    <property type="match status" value="1"/>
</dbReference>
<name>A0A151B571_9CLOT</name>
<gene>
    <name evidence="2" type="ORF">CLTEP_11140</name>
</gene>
<dbReference type="InterPro" id="IPR036105">
    <property type="entry name" value="DiNase_FeMo-co_biosyn_sf"/>
</dbReference>
<evidence type="ECO:0000313" key="2">
    <source>
        <dbReference type="EMBL" id="KYH34950.1"/>
    </source>
</evidence>
<dbReference type="STRING" id="1121338.CLTEP_11140"/>